<evidence type="ECO:0000313" key="3">
    <source>
        <dbReference type="Proteomes" id="UP000787635"/>
    </source>
</evidence>
<feature type="transmembrane region" description="Helical" evidence="1">
    <location>
        <begin position="48"/>
        <end position="67"/>
    </location>
</feature>
<evidence type="ECO:0000256" key="1">
    <source>
        <dbReference type="SAM" id="Phobius"/>
    </source>
</evidence>
<keyword evidence="1" id="KW-0812">Transmembrane</keyword>
<dbReference type="EMBL" id="JAAVNE010000016">
    <property type="protein sequence ID" value="NKC31571.1"/>
    <property type="molecule type" value="Genomic_DNA"/>
</dbReference>
<dbReference type="RefSeq" id="WP_168030706.1">
    <property type="nucleotide sequence ID" value="NZ_JAAVNE010000016.1"/>
</dbReference>
<accession>A0ABX1E3A7</accession>
<gene>
    <name evidence="2" type="ORF">HEQ75_11945</name>
</gene>
<feature type="transmembrane region" description="Helical" evidence="1">
    <location>
        <begin position="74"/>
        <end position="98"/>
    </location>
</feature>
<feature type="transmembrane region" description="Helical" evidence="1">
    <location>
        <begin position="110"/>
        <end position="128"/>
    </location>
</feature>
<dbReference type="Proteomes" id="UP000787635">
    <property type="component" value="Unassembled WGS sequence"/>
</dbReference>
<organism evidence="2 3">
    <name type="scientific">Falsiroseomonas selenitidurans</name>
    <dbReference type="NCBI Taxonomy" id="2716335"/>
    <lineage>
        <taxon>Bacteria</taxon>
        <taxon>Pseudomonadati</taxon>
        <taxon>Pseudomonadota</taxon>
        <taxon>Alphaproteobacteria</taxon>
        <taxon>Acetobacterales</taxon>
        <taxon>Roseomonadaceae</taxon>
        <taxon>Falsiroseomonas</taxon>
    </lineage>
</organism>
<name>A0ABX1E3A7_9PROT</name>
<keyword evidence="1" id="KW-0472">Membrane</keyword>
<proteinExistence type="predicted"/>
<comment type="caution">
    <text evidence="2">The sequence shown here is derived from an EMBL/GenBank/DDBJ whole genome shotgun (WGS) entry which is preliminary data.</text>
</comment>
<keyword evidence="3" id="KW-1185">Reference proteome</keyword>
<keyword evidence="1" id="KW-1133">Transmembrane helix</keyword>
<reference evidence="2 3" key="1">
    <citation type="submission" date="2020-03" db="EMBL/GenBank/DDBJ databases">
        <title>Roseomonas selenitidurans sp. nov. isolated from urban soil.</title>
        <authorList>
            <person name="Liu H."/>
        </authorList>
    </citation>
    <scope>NUCLEOTIDE SEQUENCE [LARGE SCALE GENOMIC DNA]</scope>
    <source>
        <strain evidence="2 3">BU-1</strain>
    </source>
</reference>
<sequence length="135" mass="13493">MPPNTLPNPSLLHMALLADAAGCAVSGLALVATAGALAAPFGLPEALLRGVGLGLLPWAAGIAWLGLQPMPSRRFVLAVVVLNAIWVLDSLLLAAGAFGPAPTPLGNAAILAQAALGGGFAALQWLGLRRAESFA</sequence>
<evidence type="ECO:0000313" key="2">
    <source>
        <dbReference type="EMBL" id="NKC31571.1"/>
    </source>
</evidence>
<protein>
    <submittedName>
        <fullName evidence="2">Uncharacterized protein</fullName>
    </submittedName>
</protein>